<organism evidence="2 3">
    <name type="scientific">Labeo rohita</name>
    <name type="common">Indian major carp</name>
    <name type="synonym">Cyprinus rohita</name>
    <dbReference type="NCBI Taxonomy" id="84645"/>
    <lineage>
        <taxon>Eukaryota</taxon>
        <taxon>Metazoa</taxon>
        <taxon>Chordata</taxon>
        <taxon>Craniata</taxon>
        <taxon>Vertebrata</taxon>
        <taxon>Euteleostomi</taxon>
        <taxon>Actinopterygii</taxon>
        <taxon>Neopterygii</taxon>
        <taxon>Teleostei</taxon>
        <taxon>Ostariophysi</taxon>
        <taxon>Cypriniformes</taxon>
        <taxon>Cyprinidae</taxon>
        <taxon>Labeoninae</taxon>
        <taxon>Labeonini</taxon>
        <taxon>Labeo</taxon>
    </lineage>
</organism>
<proteinExistence type="predicted"/>
<sequence length="498" mass="55641">MQNAPSTSGSSGAPVSNQTSPISSQASLPTTDSDDTIILPHSDNELRSRAWPREFPIPHFPYNVEVQLQRGNDSFRETGTQLKITPGLKSDILEKLAEEIFQYTAYPQNYQIDEVAEALIKKFPCLKEPSATGYYGWMISLKYKMANYRTKMRTIGFPEVTVNALKNKHSDDCLPAKNVKKPKKAEVNFCPSHPAGETDESLENVRLEMLNDVRQRNGASCVKKKMSKTFSYRRKEVVQENPAAGEFKARWLALFHIDEINAEFHRITTVPLETTFMAQLDSLLPQLTSIFNKKGGVSGQKLAKHLAILQEDIEGDDIQRDLQNSTMGVYVINKEGGEIGAHDDIGIYVEGEIILDNIGSVAQACAMMLGVIYVLNMAYPKELKYSYEFIQKDIEGDDIQRDLQNSTMGVYVINKEGGEIGAHDDIGIYVEGEIILDNIGSVAQACAMMLGVIYVLNMAYPKELKYSYEFIQKVLLKMDGERLSPKVLGLKNKIIAGL</sequence>
<dbReference type="Proteomes" id="UP000290572">
    <property type="component" value="Unassembled WGS sequence"/>
</dbReference>
<gene>
    <name evidence="2" type="ORF">ROHU_000177</name>
</gene>
<dbReference type="PANTHER" id="PTHR31025">
    <property type="entry name" value="SI:CH211-196P9.1-RELATED"/>
    <property type="match status" value="1"/>
</dbReference>
<evidence type="ECO:0000256" key="1">
    <source>
        <dbReference type="SAM" id="MobiDB-lite"/>
    </source>
</evidence>
<protein>
    <submittedName>
        <fullName evidence="2">Sterile alpha motif domain-containing 3-like protein</fullName>
    </submittedName>
</protein>
<dbReference type="PANTHER" id="PTHR31025:SF27">
    <property type="entry name" value="SI:CH211-193K19.2-RELATED"/>
    <property type="match status" value="1"/>
</dbReference>
<comment type="caution">
    <text evidence="2">The sequence shown here is derived from an EMBL/GenBank/DDBJ whole genome shotgun (WGS) entry which is preliminary data.</text>
</comment>
<feature type="compositionally biased region" description="Polar residues" evidence="1">
    <location>
        <begin position="1"/>
        <end position="31"/>
    </location>
</feature>
<evidence type="ECO:0000313" key="2">
    <source>
        <dbReference type="EMBL" id="RXN39442.1"/>
    </source>
</evidence>
<dbReference type="EMBL" id="QBIY01001328">
    <property type="protein sequence ID" value="RXN39442.1"/>
    <property type="molecule type" value="Genomic_DNA"/>
</dbReference>
<reference evidence="2 3" key="1">
    <citation type="submission" date="2018-03" db="EMBL/GenBank/DDBJ databases">
        <title>Draft genome sequence of Rohu Carp (Labeo rohita).</title>
        <authorList>
            <person name="Das P."/>
            <person name="Kushwaha B."/>
            <person name="Joshi C.G."/>
            <person name="Kumar D."/>
            <person name="Nagpure N.S."/>
            <person name="Sahoo L."/>
            <person name="Das S.P."/>
            <person name="Bit A."/>
            <person name="Patnaik S."/>
            <person name="Meher P.K."/>
            <person name="Jayasankar P."/>
            <person name="Koringa P.G."/>
            <person name="Patel N.V."/>
            <person name="Hinsu A.T."/>
            <person name="Kumar R."/>
            <person name="Pandey M."/>
            <person name="Agarwal S."/>
            <person name="Srivastava S."/>
            <person name="Singh M."/>
            <person name="Iquebal M.A."/>
            <person name="Jaiswal S."/>
            <person name="Angadi U.B."/>
            <person name="Kumar N."/>
            <person name="Raza M."/>
            <person name="Shah T.M."/>
            <person name="Rai A."/>
            <person name="Jena J.K."/>
        </authorList>
    </citation>
    <scope>NUCLEOTIDE SEQUENCE [LARGE SCALE GENOMIC DNA]</scope>
    <source>
        <strain evidence="2">DASCIFA01</strain>
        <tissue evidence="2">Testis</tissue>
    </source>
</reference>
<accession>A0A498P425</accession>
<feature type="region of interest" description="Disordered" evidence="1">
    <location>
        <begin position="1"/>
        <end position="39"/>
    </location>
</feature>
<keyword evidence="3" id="KW-1185">Reference proteome</keyword>
<dbReference type="AlphaFoldDB" id="A0A498P425"/>
<evidence type="ECO:0000313" key="3">
    <source>
        <dbReference type="Proteomes" id="UP000290572"/>
    </source>
</evidence>
<name>A0A498P425_LABRO</name>